<dbReference type="Gene3D" id="3.30.2350.10">
    <property type="entry name" value="Pseudouridine synthase"/>
    <property type="match status" value="1"/>
</dbReference>
<reference evidence="5 6" key="1">
    <citation type="submission" date="2011-09" db="EMBL/GenBank/DDBJ databases">
        <title>The draft genome of Treponema saccharophilum DSM 2985.</title>
        <authorList>
            <consortium name="US DOE Joint Genome Institute (JGI-PGF)"/>
            <person name="Lucas S."/>
            <person name="Copeland A."/>
            <person name="Lapidus A."/>
            <person name="Glavina del Rio T."/>
            <person name="Dalin E."/>
            <person name="Tice H."/>
            <person name="Bruce D."/>
            <person name="Goodwin L."/>
            <person name="Pitluck S."/>
            <person name="Peters L."/>
            <person name="Kyrpides N."/>
            <person name="Mavromatis K."/>
            <person name="Ivanova N."/>
            <person name="Markowitz V."/>
            <person name="Cheng J.-F."/>
            <person name="Hugenholtz P."/>
            <person name="Woyke T."/>
            <person name="Wu D."/>
            <person name="Gronow S."/>
            <person name="Wellnitz S."/>
            <person name="Brambilla E."/>
            <person name="Klenk H.-P."/>
            <person name="Eisen J.A."/>
        </authorList>
    </citation>
    <scope>NUCLEOTIDE SEQUENCE [LARGE SCALE GENOMIC DNA]</scope>
    <source>
        <strain evidence="5 6">DSM 2985</strain>
    </source>
</reference>
<proteinExistence type="inferred from homology"/>
<dbReference type="SUPFAM" id="SSF55120">
    <property type="entry name" value="Pseudouridine synthase"/>
    <property type="match status" value="1"/>
</dbReference>
<dbReference type="AlphaFoldDB" id="H7EHK1"/>
<keyword evidence="3" id="KW-0694">RNA-binding</keyword>
<dbReference type="GO" id="GO:0003723">
    <property type="term" value="F:RNA binding"/>
    <property type="evidence" value="ECO:0007669"/>
    <property type="project" value="UniProtKB-KW"/>
</dbReference>
<dbReference type="CDD" id="cd02869">
    <property type="entry name" value="PseudoU_synth_RluA_like"/>
    <property type="match status" value="1"/>
</dbReference>
<keyword evidence="6" id="KW-1185">Reference proteome</keyword>
<dbReference type="InterPro" id="IPR020103">
    <property type="entry name" value="PsdUridine_synth_cat_dom_sf"/>
</dbReference>
<evidence type="ECO:0000256" key="3">
    <source>
        <dbReference type="PROSITE-ProRule" id="PRU00182"/>
    </source>
</evidence>
<organism evidence="5 6">
    <name type="scientific">Treponema saccharophilum DSM 2985</name>
    <dbReference type="NCBI Taxonomy" id="907348"/>
    <lineage>
        <taxon>Bacteria</taxon>
        <taxon>Pseudomonadati</taxon>
        <taxon>Spirochaetota</taxon>
        <taxon>Spirochaetia</taxon>
        <taxon>Spirochaetales</taxon>
        <taxon>Treponemataceae</taxon>
        <taxon>Treponema</taxon>
    </lineage>
</organism>
<evidence type="ECO:0000259" key="4">
    <source>
        <dbReference type="Pfam" id="PF00849"/>
    </source>
</evidence>
<gene>
    <name evidence="5" type="ORF">TresaDRAFT_2600</name>
</gene>
<comment type="caution">
    <text evidence="5">The sequence shown here is derived from an EMBL/GenBank/DDBJ whole genome shotgun (WGS) entry which is preliminary data.</text>
</comment>
<dbReference type="Pfam" id="PF00849">
    <property type="entry name" value="PseudoU_synth_2"/>
    <property type="match status" value="1"/>
</dbReference>
<dbReference type="InterPro" id="IPR036986">
    <property type="entry name" value="S4_RNA-bd_sf"/>
</dbReference>
<comment type="similarity">
    <text evidence="1">Belongs to the pseudouridine synthase RluA family.</text>
</comment>
<evidence type="ECO:0000256" key="1">
    <source>
        <dbReference type="ARBA" id="ARBA00010876"/>
    </source>
</evidence>
<evidence type="ECO:0000313" key="5">
    <source>
        <dbReference type="EMBL" id="EIC02947.1"/>
    </source>
</evidence>
<evidence type="ECO:0000256" key="2">
    <source>
        <dbReference type="ARBA" id="ARBA00023235"/>
    </source>
</evidence>
<dbReference type="STRING" id="907348.TresaDRAFT_2600"/>
<dbReference type="GO" id="GO:0000455">
    <property type="term" value="P:enzyme-directed rRNA pseudouridine synthesis"/>
    <property type="evidence" value="ECO:0007669"/>
    <property type="project" value="TreeGrafter"/>
</dbReference>
<dbReference type="EMBL" id="AGRW01000028">
    <property type="protein sequence ID" value="EIC02947.1"/>
    <property type="molecule type" value="Genomic_DNA"/>
</dbReference>
<protein>
    <submittedName>
        <fullName evidence="5">Pseudouridine synthase, RluA family</fullName>
    </submittedName>
</protein>
<dbReference type="PATRIC" id="fig|907348.3.peg.269"/>
<dbReference type="eggNOG" id="COG0564">
    <property type="taxonomic scope" value="Bacteria"/>
</dbReference>
<feature type="domain" description="Pseudouridine synthase RsuA/RluA-like" evidence="4">
    <location>
        <begin position="103"/>
        <end position="275"/>
    </location>
</feature>
<accession>H7EHK1</accession>
<name>H7EHK1_9SPIR</name>
<dbReference type="CDD" id="cd00165">
    <property type="entry name" value="S4"/>
    <property type="match status" value="1"/>
</dbReference>
<dbReference type="GO" id="GO:0009982">
    <property type="term" value="F:pseudouridine synthase activity"/>
    <property type="evidence" value="ECO:0007669"/>
    <property type="project" value="InterPro"/>
</dbReference>
<dbReference type="Proteomes" id="UP000003571">
    <property type="component" value="Unassembled WGS sequence"/>
</dbReference>
<dbReference type="InterPro" id="IPR050188">
    <property type="entry name" value="RluA_PseudoU_synthase"/>
</dbReference>
<dbReference type="PANTHER" id="PTHR21600:SF87">
    <property type="entry name" value="RNA PSEUDOURIDYLATE SYNTHASE DOMAIN-CONTAINING PROTEIN 1"/>
    <property type="match status" value="1"/>
</dbReference>
<dbReference type="Gene3D" id="3.10.290.10">
    <property type="entry name" value="RNA-binding S4 domain"/>
    <property type="match status" value="1"/>
</dbReference>
<sequence length="330" mass="36028">MRNNKNRILSFRVQSAVRIDELLRSELPRALGSPVSNSKIRRLVVAGAVCVDGRQVRVPSFSVRKGGSVSVSVDEEQLFFEKKPDDIAFELSPSDVLFEDDSVIVVNKPSMFPTEAGMVGSRDNLHDAVVRFLFAREKARNPNMRNPPYVGIMHRLDRETSGAILFTKTRAANSPCHDMFENHTARKTYRAVSTDCGCCFPLSEFPFSFAVSFPMGRISPKSQAAKWGKVSTGGVDSLTEFTVLGRIDAGGKKAYAVECRPLTGRTHQIRVHLASVGLPILGDELYGGDDSGRIMLHAASLSFPHPVTGDDVVVSAPLPPSFGVFEGAMN</sequence>
<evidence type="ECO:0000313" key="6">
    <source>
        <dbReference type="Proteomes" id="UP000003571"/>
    </source>
</evidence>
<keyword evidence="2" id="KW-0413">Isomerase</keyword>
<dbReference type="PROSITE" id="PS50889">
    <property type="entry name" value="S4"/>
    <property type="match status" value="1"/>
</dbReference>
<dbReference type="SUPFAM" id="SSF55174">
    <property type="entry name" value="Alpha-L RNA-binding motif"/>
    <property type="match status" value="1"/>
</dbReference>
<dbReference type="PANTHER" id="PTHR21600">
    <property type="entry name" value="MITOCHONDRIAL RNA PSEUDOURIDINE SYNTHASE"/>
    <property type="match status" value="1"/>
</dbReference>
<dbReference type="InterPro" id="IPR006145">
    <property type="entry name" value="PsdUridine_synth_RsuA/RluA"/>
</dbReference>
<dbReference type="GO" id="GO:0140098">
    <property type="term" value="F:catalytic activity, acting on RNA"/>
    <property type="evidence" value="ECO:0007669"/>
    <property type="project" value="UniProtKB-ARBA"/>
</dbReference>